<dbReference type="Proteomes" id="UP000184188">
    <property type="component" value="Unassembled WGS sequence"/>
</dbReference>
<feature type="region of interest" description="Disordered" evidence="1">
    <location>
        <begin position="1"/>
        <end position="27"/>
    </location>
</feature>
<evidence type="ECO:0000313" key="3">
    <source>
        <dbReference type="EMBL" id="OJJ46832.1"/>
    </source>
</evidence>
<keyword evidence="2" id="KW-0472">Membrane</keyword>
<evidence type="ECO:0000256" key="1">
    <source>
        <dbReference type="SAM" id="MobiDB-lite"/>
    </source>
</evidence>
<accession>A0A1L9SHZ2</accession>
<keyword evidence="2" id="KW-0812">Transmembrane</keyword>
<name>A0A1L9SHZ2_9EURO</name>
<reference evidence="4" key="1">
    <citation type="journal article" date="2017" name="Genome Biol.">
        <title>Comparative genomics reveals high biological diversity and specific adaptations in the industrially and medically important fungal genus Aspergillus.</title>
        <authorList>
            <person name="de Vries R.P."/>
            <person name="Riley R."/>
            <person name="Wiebenga A."/>
            <person name="Aguilar-Osorio G."/>
            <person name="Amillis S."/>
            <person name="Uchima C.A."/>
            <person name="Anderluh G."/>
            <person name="Asadollahi M."/>
            <person name="Askin M."/>
            <person name="Barry K."/>
            <person name="Battaglia E."/>
            <person name="Bayram O."/>
            <person name="Benocci T."/>
            <person name="Braus-Stromeyer S.A."/>
            <person name="Caldana C."/>
            <person name="Canovas D."/>
            <person name="Cerqueira G.C."/>
            <person name="Chen F."/>
            <person name="Chen W."/>
            <person name="Choi C."/>
            <person name="Clum A."/>
            <person name="Dos Santos R.A."/>
            <person name="Damasio A.R."/>
            <person name="Diallinas G."/>
            <person name="Emri T."/>
            <person name="Fekete E."/>
            <person name="Flipphi M."/>
            <person name="Freyberg S."/>
            <person name="Gallo A."/>
            <person name="Gournas C."/>
            <person name="Habgood R."/>
            <person name="Hainaut M."/>
            <person name="Harispe M.L."/>
            <person name="Henrissat B."/>
            <person name="Hilden K.S."/>
            <person name="Hope R."/>
            <person name="Hossain A."/>
            <person name="Karabika E."/>
            <person name="Karaffa L."/>
            <person name="Karanyi Z."/>
            <person name="Krasevec N."/>
            <person name="Kuo A."/>
            <person name="Kusch H."/>
            <person name="LaButti K."/>
            <person name="Lagendijk E.L."/>
            <person name="Lapidus A."/>
            <person name="Levasseur A."/>
            <person name="Lindquist E."/>
            <person name="Lipzen A."/>
            <person name="Logrieco A.F."/>
            <person name="MacCabe A."/>
            <person name="Maekelae M.R."/>
            <person name="Malavazi I."/>
            <person name="Melin P."/>
            <person name="Meyer V."/>
            <person name="Mielnichuk N."/>
            <person name="Miskei M."/>
            <person name="Molnar A.P."/>
            <person name="Mule G."/>
            <person name="Ngan C.Y."/>
            <person name="Orejas M."/>
            <person name="Orosz E."/>
            <person name="Ouedraogo J.P."/>
            <person name="Overkamp K.M."/>
            <person name="Park H.-S."/>
            <person name="Perrone G."/>
            <person name="Piumi F."/>
            <person name="Punt P.J."/>
            <person name="Ram A.F."/>
            <person name="Ramon A."/>
            <person name="Rauscher S."/>
            <person name="Record E."/>
            <person name="Riano-Pachon D.M."/>
            <person name="Robert V."/>
            <person name="Roehrig J."/>
            <person name="Ruller R."/>
            <person name="Salamov A."/>
            <person name="Salih N.S."/>
            <person name="Samson R.A."/>
            <person name="Sandor E."/>
            <person name="Sanguinetti M."/>
            <person name="Schuetze T."/>
            <person name="Sepcic K."/>
            <person name="Shelest E."/>
            <person name="Sherlock G."/>
            <person name="Sophianopoulou V."/>
            <person name="Squina F.M."/>
            <person name="Sun H."/>
            <person name="Susca A."/>
            <person name="Todd R.B."/>
            <person name="Tsang A."/>
            <person name="Unkles S.E."/>
            <person name="van de Wiele N."/>
            <person name="van Rossen-Uffink D."/>
            <person name="Oliveira J.V."/>
            <person name="Vesth T.C."/>
            <person name="Visser J."/>
            <person name="Yu J.-H."/>
            <person name="Zhou M."/>
            <person name="Andersen M.R."/>
            <person name="Archer D.B."/>
            <person name="Baker S.E."/>
            <person name="Benoit I."/>
            <person name="Brakhage A.A."/>
            <person name="Braus G.H."/>
            <person name="Fischer R."/>
            <person name="Frisvad J.C."/>
            <person name="Goldman G.H."/>
            <person name="Houbraken J."/>
            <person name="Oakley B."/>
            <person name="Pocsi I."/>
            <person name="Scazzocchio C."/>
            <person name="Seiboth B."/>
            <person name="vanKuyk P.A."/>
            <person name="Wortman J."/>
            <person name="Dyer P.S."/>
            <person name="Grigoriev I.V."/>
        </authorList>
    </citation>
    <scope>NUCLEOTIDE SEQUENCE [LARGE SCALE GENOMIC DNA]</scope>
    <source>
        <strain evidence="4">CBS 506.65</strain>
    </source>
</reference>
<dbReference type="AlphaFoldDB" id="A0A1L9SHZ2"/>
<gene>
    <name evidence="3" type="ORF">ASPZODRAFT_15525</name>
</gene>
<dbReference type="GeneID" id="34612652"/>
<proteinExistence type="predicted"/>
<sequence>MSKYKPLPSEQDEALLPLPPPPPRWPRKPSPSTLVISILFVSLVLATGLTTIILSLGLHKKMYQHRYLFSSSLDLDVPARESLLSCGNSLAEAEVGCTQPTTSPRTANI</sequence>
<dbReference type="VEuPathDB" id="FungiDB:ASPZODRAFT_15525"/>
<keyword evidence="2" id="KW-1133">Transmembrane helix</keyword>
<evidence type="ECO:0000256" key="2">
    <source>
        <dbReference type="SAM" id="Phobius"/>
    </source>
</evidence>
<feature type="transmembrane region" description="Helical" evidence="2">
    <location>
        <begin position="34"/>
        <end position="58"/>
    </location>
</feature>
<dbReference type="EMBL" id="KV878341">
    <property type="protein sequence ID" value="OJJ46832.1"/>
    <property type="molecule type" value="Genomic_DNA"/>
</dbReference>
<protein>
    <submittedName>
        <fullName evidence="3">Uncharacterized protein</fullName>
    </submittedName>
</protein>
<organism evidence="3 4">
    <name type="scientific">Penicilliopsis zonata CBS 506.65</name>
    <dbReference type="NCBI Taxonomy" id="1073090"/>
    <lineage>
        <taxon>Eukaryota</taxon>
        <taxon>Fungi</taxon>
        <taxon>Dikarya</taxon>
        <taxon>Ascomycota</taxon>
        <taxon>Pezizomycotina</taxon>
        <taxon>Eurotiomycetes</taxon>
        <taxon>Eurotiomycetidae</taxon>
        <taxon>Eurotiales</taxon>
        <taxon>Aspergillaceae</taxon>
        <taxon>Penicilliopsis</taxon>
    </lineage>
</organism>
<keyword evidence="4" id="KW-1185">Reference proteome</keyword>
<dbReference type="RefSeq" id="XP_022581342.1">
    <property type="nucleotide sequence ID" value="XM_022726188.1"/>
</dbReference>
<evidence type="ECO:0000313" key="4">
    <source>
        <dbReference type="Proteomes" id="UP000184188"/>
    </source>
</evidence>